<dbReference type="HAMAP" id="MF_00109">
    <property type="entry name" value="Shikimate_kinase"/>
    <property type="match status" value="1"/>
</dbReference>
<feature type="binding site" evidence="7">
    <location>
        <position position="118"/>
    </location>
    <ligand>
        <name>ATP</name>
        <dbReference type="ChEBI" id="CHEBI:30616"/>
    </ligand>
</feature>
<dbReference type="EC" id="2.7.1.71" evidence="7"/>
<dbReference type="InterPro" id="IPR031322">
    <property type="entry name" value="Shikimate/glucono_kinase"/>
</dbReference>
<keyword evidence="1 7" id="KW-0028">Amino-acid biosynthesis</keyword>
<comment type="caution">
    <text evidence="8">The sequence shown here is derived from an EMBL/GenBank/DDBJ whole genome shotgun (WGS) entry which is preliminary data.</text>
</comment>
<dbReference type="Proteomes" id="UP000886890">
    <property type="component" value="Unassembled WGS sequence"/>
</dbReference>
<dbReference type="GO" id="GO:0000287">
    <property type="term" value="F:magnesium ion binding"/>
    <property type="evidence" value="ECO:0007669"/>
    <property type="project" value="UniProtKB-UniRule"/>
</dbReference>
<keyword evidence="2 7" id="KW-0808">Transferase</keyword>
<evidence type="ECO:0000256" key="5">
    <source>
        <dbReference type="ARBA" id="ARBA00022840"/>
    </source>
</evidence>
<dbReference type="GO" id="GO:0009073">
    <property type="term" value="P:aromatic amino acid family biosynthetic process"/>
    <property type="evidence" value="ECO:0007669"/>
    <property type="project" value="UniProtKB-KW"/>
</dbReference>
<evidence type="ECO:0000256" key="3">
    <source>
        <dbReference type="ARBA" id="ARBA00022741"/>
    </source>
</evidence>
<comment type="catalytic activity">
    <reaction evidence="7">
        <text>shikimate + ATP = 3-phosphoshikimate + ADP + H(+)</text>
        <dbReference type="Rhea" id="RHEA:13121"/>
        <dbReference type="ChEBI" id="CHEBI:15378"/>
        <dbReference type="ChEBI" id="CHEBI:30616"/>
        <dbReference type="ChEBI" id="CHEBI:36208"/>
        <dbReference type="ChEBI" id="CHEBI:145989"/>
        <dbReference type="ChEBI" id="CHEBI:456216"/>
        <dbReference type="EC" id="2.7.1.71"/>
    </reaction>
</comment>
<accession>A0A9D1XAW0</accession>
<feature type="binding site" evidence="7">
    <location>
        <position position="35"/>
    </location>
    <ligand>
        <name>substrate</name>
    </ligand>
</feature>
<comment type="subcellular location">
    <subcellularLocation>
        <location evidence="7">Cytoplasm</location>
    </subcellularLocation>
</comment>
<evidence type="ECO:0000256" key="4">
    <source>
        <dbReference type="ARBA" id="ARBA00022777"/>
    </source>
</evidence>
<evidence type="ECO:0000256" key="2">
    <source>
        <dbReference type="ARBA" id="ARBA00022679"/>
    </source>
</evidence>
<keyword evidence="5 7" id="KW-0067">ATP-binding</keyword>
<comment type="function">
    <text evidence="7">Catalyzes the specific phosphorylation of the 3-hydroxyl group of shikimic acid using ATP as a cosubstrate.</text>
</comment>
<gene>
    <name evidence="7" type="primary">aroK</name>
    <name evidence="8" type="ORF">H9734_00755</name>
</gene>
<comment type="similarity">
    <text evidence="7">Belongs to the shikimate kinase family.</text>
</comment>
<dbReference type="PANTHER" id="PTHR21087">
    <property type="entry name" value="SHIKIMATE KINASE"/>
    <property type="match status" value="1"/>
</dbReference>
<evidence type="ECO:0000313" key="9">
    <source>
        <dbReference type="Proteomes" id="UP000886890"/>
    </source>
</evidence>
<comment type="subunit">
    <text evidence="7">Monomer.</text>
</comment>
<dbReference type="EMBL" id="DXEK01000010">
    <property type="protein sequence ID" value="HIX76119.1"/>
    <property type="molecule type" value="Genomic_DNA"/>
</dbReference>
<proteinExistence type="inferred from homology"/>
<dbReference type="GO" id="GO:0009423">
    <property type="term" value="P:chorismate biosynthetic process"/>
    <property type="evidence" value="ECO:0007669"/>
    <property type="project" value="UniProtKB-UniRule"/>
</dbReference>
<dbReference type="InterPro" id="IPR000623">
    <property type="entry name" value="Shikimate_kinase/TSH1"/>
</dbReference>
<keyword evidence="7" id="KW-0460">Magnesium</keyword>
<keyword evidence="7" id="KW-0963">Cytoplasm</keyword>
<dbReference type="SUPFAM" id="SSF52540">
    <property type="entry name" value="P-loop containing nucleoside triphosphate hydrolases"/>
    <property type="match status" value="1"/>
</dbReference>
<dbReference type="InterPro" id="IPR027417">
    <property type="entry name" value="P-loop_NTPase"/>
</dbReference>
<name>A0A9D1XAW0_9FIRM</name>
<reference evidence="8" key="2">
    <citation type="submission" date="2021-04" db="EMBL/GenBank/DDBJ databases">
        <authorList>
            <person name="Gilroy R."/>
        </authorList>
    </citation>
    <scope>NUCLEOTIDE SEQUENCE</scope>
    <source>
        <strain evidence="8">CHK183-1962</strain>
    </source>
</reference>
<dbReference type="GO" id="GO:0008652">
    <property type="term" value="P:amino acid biosynthetic process"/>
    <property type="evidence" value="ECO:0007669"/>
    <property type="project" value="UniProtKB-KW"/>
</dbReference>
<sequence>MNKDNIILIGMPGVGKSSIGVVLAKTIGYEFVDTDLLIQAREGCLLCEIIAKVGEERFLEIENEVNAGLDVKRCVIAPGGSVIYGREAMEHFQKIGTIVYLKLPYKDLKKRLGNLKGRGVVLKEGQTLKDLYEERTRLYEKYADLTISETDRNIEATLQAIRDELKM</sequence>
<dbReference type="AlphaFoldDB" id="A0A9D1XAW0"/>
<evidence type="ECO:0000256" key="7">
    <source>
        <dbReference type="HAMAP-Rule" id="MF_00109"/>
    </source>
</evidence>
<evidence type="ECO:0000313" key="8">
    <source>
        <dbReference type="EMBL" id="HIX76119.1"/>
    </source>
</evidence>
<protein>
    <recommendedName>
        <fullName evidence="7">Shikimate kinase</fullName>
        <shortName evidence="7">SK</shortName>
        <ecNumber evidence="7">2.7.1.71</ecNumber>
    </recommendedName>
</protein>
<dbReference type="GO" id="GO:0005829">
    <property type="term" value="C:cytosol"/>
    <property type="evidence" value="ECO:0007669"/>
    <property type="project" value="TreeGrafter"/>
</dbReference>
<keyword evidence="7" id="KW-0479">Metal-binding</keyword>
<organism evidence="8 9">
    <name type="scientific">Candidatus Fusicatenibacter merdavium</name>
    <dbReference type="NCBI Taxonomy" id="2838600"/>
    <lineage>
        <taxon>Bacteria</taxon>
        <taxon>Bacillati</taxon>
        <taxon>Bacillota</taxon>
        <taxon>Clostridia</taxon>
        <taxon>Lachnospirales</taxon>
        <taxon>Lachnospiraceae</taxon>
        <taxon>Fusicatenibacter</taxon>
    </lineage>
</organism>
<dbReference type="PRINTS" id="PR01100">
    <property type="entry name" value="SHIKIMTKNASE"/>
</dbReference>
<dbReference type="GO" id="GO:0004765">
    <property type="term" value="F:shikimate kinase activity"/>
    <property type="evidence" value="ECO:0007669"/>
    <property type="project" value="UniProtKB-UniRule"/>
</dbReference>
<feature type="binding site" evidence="7">
    <location>
        <position position="80"/>
    </location>
    <ligand>
        <name>substrate</name>
    </ligand>
</feature>
<feature type="binding site" evidence="7">
    <location>
        <position position="152"/>
    </location>
    <ligand>
        <name>ATP</name>
        <dbReference type="ChEBI" id="CHEBI:30616"/>
    </ligand>
</feature>
<dbReference type="GO" id="GO:0005524">
    <property type="term" value="F:ATP binding"/>
    <property type="evidence" value="ECO:0007669"/>
    <property type="project" value="UniProtKB-UniRule"/>
</dbReference>
<feature type="binding site" evidence="7">
    <location>
        <position position="17"/>
    </location>
    <ligand>
        <name>Mg(2+)</name>
        <dbReference type="ChEBI" id="CHEBI:18420"/>
    </ligand>
</feature>
<keyword evidence="3 7" id="KW-0547">Nucleotide-binding</keyword>
<comment type="pathway">
    <text evidence="7">Metabolic intermediate biosynthesis; chorismate biosynthesis; chorismate from D-erythrose 4-phosphate and phosphoenolpyruvate: step 5/7.</text>
</comment>
<comment type="caution">
    <text evidence="7">Lacks conserved residue(s) required for the propagation of feature annotation.</text>
</comment>
<feature type="binding site" evidence="7">
    <location>
        <begin position="13"/>
        <end position="18"/>
    </location>
    <ligand>
        <name>ATP</name>
        <dbReference type="ChEBI" id="CHEBI:30616"/>
    </ligand>
</feature>
<feature type="binding site" evidence="7">
    <location>
        <position position="135"/>
    </location>
    <ligand>
        <name>substrate</name>
    </ligand>
</feature>
<evidence type="ECO:0000256" key="1">
    <source>
        <dbReference type="ARBA" id="ARBA00022605"/>
    </source>
</evidence>
<comment type="cofactor">
    <cofactor evidence="7">
        <name>Mg(2+)</name>
        <dbReference type="ChEBI" id="CHEBI:18420"/>
    </cofactor>
    <text evidence="7">Binds 1 Mg(2+) ion per subunit.</text>
</comment>
<keyword evidence="6 7" id="KW-0057">Aromatic amino acid biosynthesis</keyword>
<dbReference type="Gene3D" id="3.40.50.300">
    <property type="entry name" value="P-loop containing nucleotide triphosphate hydrolases"/>
    <property type="match status" value="1"/>
</dbReference>
<reference evidence="8" key="1">
    <citation type="journal article" date="2021" name="PeerJ">
        <title>Extensive microbial diversity within the chicken gut microbiome revealed by metagenomics and culture.</title>
        <authorList>
            <person name="Gilroy R."/>
            <person name="Ravi A."/>
            <person name="Getino M."/>
            <person name="Pursley I."/>
            <person name="Horton D.L."/>
            <person name="Alikhan N.F."/>
            <person name="Baker D."/>
            <person name="Gharbi K."/>
            <person name="Hall N."/>
            <person name="Watson M."/>
            <person name="Adriaenssens E.M."/>
            <person name="Foster-Nyarko E."/>
            <person name="Jarju S."/>
            <person name="Secka A."/>
            <person name="Antonio M."/>
            <person name="Oren A."/>
            <person name="Chaudhuri R.R."/>
            <person name="La Ragione R."/>
            <person name="Hildebrand F."/>
            <person name="Pallen M.J."/>
        </authorList>
    </citation>
    <scope>NUCLEOTIDE SEQUENCE</scope>
    <source>
        <strain evidence="8">CHK183-1962</strain>
    </source>
</reference>
<dbReference type="Pfam" id="PF01202">
    <property type="entry name" value="SKI"/>
    <property type="match status" value="1"/>
</dbReference>
<keyword evidence="4 7" id="KW-0418">Kinase</keyword>
<evidence type="ECO:0000256" key="6">
    <source>
        <dbReference type="ARBA" id="ARBA00023141"/>
    </source>
</evidence>
<dbReference type="CDD" id="cd00464">
    <property type="entry name" value="SK"/>
    <property type="match status" value="1"/>
</dbReference>
<dbReference type="PANTHER" id="PTHR21087:SF16">
    <property type="entry name" value="SHIKIMATE KINASE 1, CHLOROPLASTIC"/>
    <property type="match status" value="1"/>
</dbReference>